<dbReference type="InterPro" id="IPR058625">
    <property type="entry name" value="MdtA-like_BSH"/>
</dbReference>
<feature type="domain" description="Multidrug resistance protein MdtA-like C-terminal permuted SH3" evidence="10">
    <location>
        <begin position="345"/>
        <end position="397"/>
    </location>
</feature>
<dbReference type="Gene3D" id="2.40.420.20">
    <property type="match status" value="1"/>
</dbReference>
<reference evidence="11 12" key="1">
    <citation type="submission" date="2016-11" db="EMBL/GenBank/DDBJ databases">
        <authorList>
            <person name="Jaros S."/>
            <person name="Januszkiewicz K."/>
            <person name="Wedrychowicz H."/>
        </authorList>
    </citation>
    <scope>NUCLEOTIDE SEQUENCE [LARGE SCALE GENOMIC DNA]</scope>
    <source>
        <strain evidence="11 12">GAS242</strain>
    </source>
</reference>
<dbReference type="Gene3D" id="1.10.287.470">
    <property type="entry name" value="Helix hairpin bin"/>
    <property type="match status" value="1"/>
</dbReference>
<name>A0A1M5PQ32_9BRAD</name>
<evidence type="ECO:0000256" key="2">
    <source>
        <dbReference type="ARBA" id="ARBA00009477"/>
    </source>
</evidence>
<organism evidence="11 12">
    <name type="scientific">Bradyrhizobium erythrophlei</name>
    <dbReference type="NCBI Taxonomy" id="1437360"/>
    <lineage>
        <taxon>Bacteria</taxon>
        <taxon>Pseudomonadati</taxon>
        <taxon>Pseudomonadota</taxon>
        <taxon>Alphaproteobacteria</taxon>
        <taxon>Hyphomicrobiales</taxon>
        <taxon>Nitrobacteraceae</taxon>
        <taxon>Bradyrhizobium</taxon>
    </lineage>
</organism>
<dbReference type="InterPro" id="IPR058624">
    <property type="entry name" value="MdtA-like_HH"/>
</dbReference>
<comment type="subcellular location">
    <subcellularLocation>
        <location evidence="1">Cell envelope</location>
    </subcellularLocation>
</comment>
<feature type="domain" description="Multidrug resistance protein MdtA-like barrel-sandwich hybrid" evidence="8">
    <location>
        <begin position="100"/>
        <end position="249"/>
    </location>
</feature>
<dbReference type="SUPFAM" id="SSF111369">
    <property type="entry name" value="HlyD-like secretion proteins"/>
    <property type="match status" value="1"/>
</dbReference>
<dbReference type="Pfam" id="PF25954">
    <property type="entry name" value="Beta-barrel_RND_2"/>
    <property type="match status" value="1"/>
</dbReference>
<feature type="domain" description="CusB-like beta-barrel" evidence="9">
    <location>
        <begin position="264"/>
        <end position="336"/>
    </location>
</feature>
<evidence type="ECO:0000259" key="7">
    <source>
        <dbReference type="Pfam" id="PF25876"/>
    </source>
</evidence>
<feature type="coiled-coil region" evidence="4">
    <location>
        <begin position="132"/>
        <end position="166"/>
    </location>
</feature>
<sequence>MNDLDQTDVHTGKAYQTSSKPRSRARRRWGGRIFAFGAFLLLTTGISLGASRHHAQQRQALLTADETRRFAPSVLIAPVEASPAVVPVTLPGTTAAYAAANIYARATGYIAKRNVDIGDHVKQGELLAELAVPELDDQISQNEATLEQLKAAVQKAEANAKLAEATWGRDKPLLKDGWVTGHQGDIDLQTVKADEAAVSVAQANVAAQEHLLTVLRQNRAYALVLAPFDGVITQRNVDVGALAQGNANTGTFMFEIMQRNVIRVWVYVPQDAAFGVAPGVDAIVRVPELPDHEFQGKVTRIADALQSGTRTLLTEIDIPNPDGALPPGIYCSVELKVPRKTPSFTIPAEALLFNRNGLQAAVVKDGKAEIRTVRVARDLGTRVEVDAGLRAGERVILNPPVTLVNGSKVQPRPLGTGPTT</sequence>
<evidence type="ECO:0000256" key="6">
    <source>
        <dbReference type="SAM" id="Phobius"/>
    </source>
</evidence>
<evidence type="ECO:0000256" key="1">
    <source>
        <dbReference type="ARBA" id="ARBA00004196"/>
    </source>
</evidence>
<feature type="domain" description="Multidrug resistance protein MdtA-like alpha-helical hairpin" evidence="7">
    <location>
        <begin position="145"/>
        <end position="206"/>
    </location>
</feature>
<accession>A0A1M5PQ32</accession>
<evidence type="ECO:0000259" key="8">
    <source>
        <dbReference type="Pfam" id="PF25917"/>
    </source>
</evidence>
<dbReference type="EMBL" id="LT670818">
    <property type="protein sequence ID" value="SHH03852.1"/>
    <property type="molecule type" value="Genomic_DNA"/>
</dbReference>
<gene>
    <name evidence="11" type="ORF">SAMN05444169_5396</name>
</gene>
<feature type="transmembrane region" description="Helical" evidence="6">
    <location>
        <begin position="29"/>
        <end position="50"/>
    </location>
</feature>
<evidence type="ECO:0000313" key="12">
    <source>
        <dbReference type="Proteomes" id="UP000190675"/>
    </source>
</evidence>
<dbReference type="Gene3D" id="2.40.30.170">
    <property type="match status" value="1"/>
</dbReference>
<dbReference type="PANTHER" id="PTHR30469">
    <property type="entry name" value="MULTIDRUG RESISTANCE PROTEIN MDTA"/>
    <property type="match status" value="1"/>
</dbReference>
<protein>
    <submittedName>
        <fullName evidence="11">RND family efflux transporter, MFP subunit</fullName>
    </submittedName>
</protein>
<keyword evidence="6" id="KW-0472">Membrane</keyword>
<evidence type="ECO:0000313" key="11">
    <source>
        <dbReference type="EMBL" id="SHH03852.1"/>
    </source>
</evidence>
<evidence type="ECO:0000256" key="5">
    <source>
        <dbReference type="SAM" id="MobiDB-lite"/>
    </source>
</evidence>
<dbReference type="Pfam" id="PF25876">
    <property type="entry name" value="HH_MFP_RND"/>
    <property type="match status" value="1"/>
</dbReference>
<dbReference type="InterPro" id="IPR058627">
    <property type="entry name" value="MdtA-like_C"/>
</dbReference>
<dbReference type="Proteomes" id="UP000190675">
    <property type="component" value="Chromosome I"/>
</dbReference>
<dbReference type="Gene3D" id="2.40.50.100">
    <property type="match status" value="1"/>
</dbReference>
<keyword evidence="4" id="KW-0175">Coiled coil</keyword>
<keyword evidence="3" id="KW-0813">Transport</keyword>
<keyword evidence="6" id="KW-1133">Transmembrane helix</keyword>
<dbReference type="PANTHER" id="PTHR30469:SF37">
    <property type="entry name" value="RAGD PROTEIN"/>
    <property type="match status" value="1"/>
</dbReference>
<dbReference type="GO" id="GO:1990281">
    <property type="term" value="C:efflux pump complex"/>
    <property type="evidence" value="ECO:0007669"/>
    <property type="project" value="TreeGrafter"/>
</dbReference>
<comment type="similarity">
    <text evidence="2">Belongs to the membrane fusion protein (MFP) (TC 8.A.1) family.</text>
</comment>
<dbReference type="RefSeq" id="WP_172899970.1">
    <property type="nucleotide sequence ID" value="NZ_LT670818.1"/>
</dbReference>
<proteinExistence type="inferred from homology"/>
<dbReference type="Pfam" id="PF25917">
    <property type="entry name" value="BSH_RND"/>
    <property type="match status" value="1"/>
</dbReference>
<evidence type="ECO:0000259" key="10">
    <source>
        <dbReference type="Pfam" id="PF25967"/>
    </source>
</evidence>
<dbReference type="GO" id="GO:0015562">
    <property type="term" value="F:efflux transmembrane transporter activity"/>
    <property type="evidence" value="ECO:0007669"/>
    <property type="project" value="TreeGrafter"/>
</dbReference>
<feature type="region of interest" description="Disordered" evidence="5">
    <location>
        <begin position="1"/>
        <end position="26"/>
    </location>
</feature>
<dbReference type="InterPro" id="IPR006143">
    <property type="entry name" value="RND_pump_MFP"/>
</dbReference>
<dbReference type="AlphaFoldDB" id="A0A1M5PQ32"/>
<evidence type="ECO:0000256" key="3">
    <source>
        <dbReference type="ARBA" id="ARBA00022448"/>
    </source>
</evidence>
<evidence type="ECO:0000259" key="9">
    <source>
        <dbReference type="Pfam" id="PF25954"/>
    </source>
</evidence>
<dbReference type="InterPro" id="IPR058792">
    <property type="entry name" value="Beta-barrel_RND_2"/>
</dbReference>
<evidence type="ECO:0000256" key="4">
    <source>
        <dbReference type="SAM" id="Coils"/>
    </source>
</evidence>
<keyword evidence="6" id="KW-0812">Transmembrane</keyword>
<dbReference type="Pfam" id="PF25967">
    <property type="entry name" value="RND-MFP_C"/>
    <property type="match status" value="1"/>
</dbReference>
<dbReference type="NCBIfam" id="TIGR01730">
    <property type="entry name" value="RND_mfp"/>
    <property type="match status" value="1"/>
</dbReference>